<gene>
    <name evidence="1" type="ORF">FLP10_12085</name>
</gene>
<evidence type="ECO:0000313" key="1">
    <source>
        <dbReference type="EMBL" id="QEO15070.1"/>
    </source>
</evidence>
<dbReference type="EMBL" id="CP043505">
    <property type="protein sequence ID" value="QEO15070.1"/>
    <property type="molecule type" value="Genomic_DNA"/>
</dbReference>
<protein>
    <submittedName>
        <fullName evidence="1">Uncharacterized protein</fullName>
    </submittedName>
</protein>
<sequence>MSDPVPVDRRKKLPNLELSDDARLDQLERYLDDLRRLHELRDWATTTGQTVADHDDRLNELTTRLDELVAKVDHVAWELLAVKRVILGGQLHSAASFFDPNDPIPPADAFNHDA</sequence>
<organism evidence="1 2">
    <name type="scientific">Agromyces intestinalis</name>
    <dbReference type="NCBI Taxonomy" id="2592652"/>
    <lineage>
        <taxon>Bacteria</taxon>
        <taxon>Bacillati</taxon>
        <taxon>Actinomycetota</taxon>
        <taxon>Actinomycetes</taxon>
        <taxon>Micrococcales</taxon>
        <taxon>Microbacteriaceae</taxon>
        <taxon>Agromyces</taxon>
    </lineage>
</organism>
<dbReference type="RefSeq" id="WP_149161088.1">
    <property type="nucleotide sequence ID" value="NZ_CP043505.1"/>
</dbReference>
<keyword evidence="2" id="KW-1185">Reference proteome</keyword>
<accession>A0A5C1YI14</accession>
<dbReference type="AlphaFoldDB" id="A0A5C1YI14"/>
<name>A0A5C1YI14_9MICO</name>
<reference evidence="1 2" key="1">
    <citation type="submission" date="2019-09" db="EMBL/GenBank/DDBJ databases">
        <title>Genome sequencing of strain KACC 19306.</title>
        <authorList>
            <person name="Heo J."/>
            <person name="Kim S.-J."/>
            <person name="Kim J.-S."/>
            <person name="Hong S.-B."/>
            <person name="Kwon S.-W."/>
        </authorList>
    </citation>
    <scope>NUCLEOTIDE SEQUENCE [LARGE SCALE GENOMIC DNA]</scope>
    <source>
        <strain evidence="1 2">KACC 19306</strain>
    </source>
</reference>
<dbReference type="KEGG" id="ail:FLP10_12085"/>
<dbReference type="Proteomes" id="UP000324678">
    <property type="component" value="Chromosome"/>
</dbReference>
<proteinExistence type="predicted"/>
<evidence type="ECO:0000313" key="2">
    <source>
        <dbReference type="Proteomes" id="UP000324678"/>
    </source>
</evidence>